<feature type="domain" description="tRNA/rRNA methyltransferase SpoU type" evidence="3">
    <location>
        <begin position="88"/>
        <end position="227"/>
    </location>
</feature>
<dbReference type="OrthoDB" id="9794400at2"/>
<reference evidence="5 6" key="1">
    <citation type="journal article" date="2012" name="BMC Genomics">
        <title>Genomic sequence analysis and characterization of Sneathia amnii sp. nov.</title>
        <authorList>
            <consortium name="Vaginal Microbiome Consortium (additional members)"/>
            <person name="Harwich M.D.Jr."/>
            <person name="Serrano M.G."/>
            <person name="Fettweis J.M."/>
            <person name="Alves J.M."/>
            <person name="Reimers M.A."/>
            <person name="Buck G.A."/>
            <person name="Jefferson K.K."/>
        </authorList>
    </citation>
    <scope>NUCLEOTIDE SEQUENCE [LARGE SCALE GENOMIC DNA]</scope>
    <source>
        <strain evidence="5 6">SN35</strain>
    </source>
</reference>
<evidence type="ECO:0000259" key="3">
    <source>
        <dbReference type="Pfam" id="PF00588"/>
    </source>
</evidence>
<dbReference type="InterPro" id="IPR029026">
    <property type="entry name" value="tRNA_m1G_MTases_N"/>
</dbReference>
<keyword evidence="1 5" id="KW-0489">Methyltransferase</keyword>
<dbReference type="STRING" id="187101.VC03_05100"/>
<dbReference type="Pfam" id="PF00588">
    <property type="entry name" value="SpoU_methylase"/>
    <property type="match status" value="1"/>
</dbReference>
<dbReference type="CDD" id="cd18103">
    <property type="entry name" value="SpoU-like_RlmB"/>
    <property type="match status" value="1"/>
</dbReference>
<dbReference type="Gene3D" id="3.30.1330.30">
    <property type="match status" value="1"/>
</dbReference>
<dbReference type="GO" id="GO:0003723">
    <property type="term" value="F:RNA binding"/>
    <property type="evidence" value="ECO:0007669"/>
    <property type="project" value="InterPro"/>
</dbReference>
<dbReference type="InterPro" id="IPR013123">
    <property type="entry name" value="SpoU_subst-bd"/>
</dbReference>
<dbReference type="SUPFAM" id="SSF75217">
    <property type="entry name" value="alpha/beta knot"/>
    <property type="match status" value="1"/>
</dbReference>
<dbReference type="AlphaFoldDB" id="A0A0E3ZC04"/>
<protein>
    <submittedName>
        <fullName evidence="5">23S rRNA methyltransferase</fullName>
    </submittedName>
</protein>
<feature type="domain" description="RNA 2-O ribose methyltransferase substrate binding" evidence="4">
    <location>
        <begin position="4"/>
        <end position="54"/>
    </location>
</feature>
<dbReference type="GO" id="GO:0006396">
    <property type="term" value="P:RNA processing"/>
    <property type="evidence" value="ECO:0007669"/>
    <property type="project" value="InterPro"/>
</dbReference>
<dbReference type="RefSeq" id="WP_046328960.1">
    <property type="nucleotide sequence ID" value="NZ_CP011280.1"/>
</dbReference>
<dbReference type="Proteomes" id="UP000033103">
    <property type="component" value="Chromosome"/>
</dbReference>
<proteinExistence type="predicted"/>
<dbReference type="PATRIC" id="fig|1069640.6.peg.1008"/>
<keyword evidence="6" id="KW-1185">Reference proteome</keyword>
<organism evidence="5 6">
    <name type="scientific">Sneathia vaginalis</name>
    <dbReference type="NCBI Taxonomy" id="187101"/>
    <lineage>
        <taxon>Bacteria</taxon>
        <taxon>Fusobacteriati</taxon>
        <taxon>Fusobacteriota</taxon>
        <taxon>Fusobacteriia</taxon>
        <taxon>Fusobacteriales</taxon>
        <taxon>Leptotrichiaceae</taxon>
        <taxon>Sneathia</taxon>
    </lineage>
</organism>
<dbReference type="InterPro" id="IPR029028">
    <property type="entry name" value="Alpha/beta_knot_MTases"/>
</dbReference>
<dbReference type="Pfam" id="PF08032">
    <property type="entry name" value="SpoU_sub_bind"/>
    <property type="match status" value="1"/>
</dbReference>
<keyword evidence="2 5" id="KW-0808">Transferase</keyword>
<evidence type="ECO:0000256" key="1">
    <source>
        <dbReference type="ARBA" id="ARBA00022603"/>
    </source>
</evidence>
<dbReference type="EMBL" id="CP011280">
    <property type="protein sequence ID" value="AKC95856.1"/>
    <property type="molecule type" value="Genomic_DNA"/>
</dbReference>
<gene>
    <name evidence="5" type="ORF">VC03_05100</name>
</gene>
<dbReference type="GO" id="GO:0005829">
    <property type="term" value="C:cytosol"/>
    <property type="evidence" value="ECO:0007669"/>
    <property type="project" value="TreeGrafter"/>
</dbReference>
<dbReference type="HOGENOM" id="CLU_021322_0_1_0"/>
<dbReference type="InterPro" id="IPR004441">
    <property type="entry name" value="rRNA_MeTrfase_TrmH"/>
</dbReference>
<evidence type="ECO:0000256" key="2">
    <source>
        <dbReference type="ARBA" id="ARBA00022679"/>
    </source>
</evidence>
<evidence type="ECO:0000259" key="4">
    <source>
        <dbReference type="Pfam" id="PF08032"/>
    </source>
</evidence>
<dbReference type="Gene3D" id="3.40.1280.10">
    <property type="match status" value="1"/>
</dbReference>
<dbReference type="GO" id="GO:0008173">
    <property type="term" value="F:RNA methyltransferase activity"/>
    <property type="evidence" value="ECO:0007669"/>
    <property type="project" value="InterPro"/>
</dbReference>
<name>A0A0E3ZC04_9FUSO</name>
<dbReference type="InterPro" id="IPR029064">
    <property type="entry name" value="Ribosomal_eL30-like_sf"/>
</dbReference>
<dbReference type="GO" id="GO:0032259">
    <property type="term" value="P:methylation"/>
    <property type="evidence" value="ECO:0007669"/>
    <property type="project" value="UniProtKB-KW"/>
</dbReference>
<accession>A0A0E3ZC04</accession>
<sequence length="238" mass="26758">MKKIIGMNPIIEALDSGKSFEKIEIYTGIKKESIKKLLKIASTNNIKINYTNKRFDNSQGIVGYLLEYDYYTTLEAFLEKELIHDESLIVILDQIQDPGNFGAIIRSCECFGVRGIIIQDRNNVKVTETVIKSSAGAIEHMDIVQVVNISDTIDKLKKYGYFVYAAAGEGDKQYDKIEYAKKKVLVVGNEGNGIRKKVREHSDMIVKIPLLGKINSLNVSVATGIFLAKMQEEQNEVK</sequence>
<dbReference type="PANTHER" id="PTHR46429:SF1">
    <property type="entry name" value="23S RRNA (GUANOSINE-2'-O-)-METHYLTRANSFERASE RLMB"/>
    <property type="match status" value="1"/>
</dbReference>
<dbReference type="SUPFAM" id="SSF55315">
    <property type="entry name" value="L30e-like"/>
    <property type="match status" value="1"/>
</dbReference>
<dbReference type="PANTHER" id="PTHR46429">
    <property type="entry name" value="23S RRNA (GUANOSINE-2'-O-)-METHYLTRANSFERASE RLMB"/>
    <property type="match status" value="1"/>
</dbReference>
<evidence type="ECO:0000313" key="6">
    <source>
        <dbReference type="Proteomes" id="UP000033103"/>
    </source>
</evidence>
<dbReference type="KEGG" id="sns:VC03_05100"/>
<dbReference type="NCBIfam" id="TIGR00186">
    <property type="entry name" value="rRNA_methyl_3"/>
    <property type="match status" value="1"/>
</dbReference>
<evidence type="ECO:0000313" key="5">
    <source>
        <dbReference type="EMBL" id="AKC95856.1"/>
    </source>
</evidence>
<dbReference type="InterPro" id="IPR001537">
    <property type="entry name" value="SpoU_MeTrfase"/>
</dbReference>